<dbReference type="InterPro" id="IPR030480">
    <property type="entry name" value="Natr_peptide_CS"/>
</dbReference>
<dbReference type="PROSITE" id="PS00263">
    <property type="entry name" value="NATRIURETIC_PEPTIDE"/>
    <property type="match status" value="1"/>
</dbReference>
<dbReference type="RefSeq" id="XP_028664189.1">
    <property type="nucleotide sequence ID" value="XM_028808356.2"/>
</dbReference>
<keyword evidence="4 6" id="KW-0838">Vasoactive</keyword>
<dbReference type="GO" id="GO:0003085">
    <property type="term" value="P:negative regulation of systemic arterial blood pressure"/>
    <property type="evidence" value="ECO:0007669"/>
    <property type="project" value="TreeGrafter"/>
</dbReference>
<accession>A0A8C4RZM2</accession>
<reference evidence="9" key="2">
    <citation type="submission" date="2025-08" db="UniProtKB">
        <authorList>
            <consortium name="Ensembl"/>
        </authorList>
    </citation>
    <scope>IDENTIFICATION</scope>
</reference>
<comment type="similarity">
    <text evidence="6">Belongs to the natriuretic peptide family.</text>
</comment>
<name>A0A8C4RZM2_ERPCA</name>
<comment type="subcellular location">
    <subcellularLocation>
        <location evidence="1 6">Secreted</location>
    </subcellularLocation>
</comment>
<dbReference type="GO" id="GO:0007168">
    <property type="term" value="P:receptor guanylyl cyclase signaling pathway"/>
    <property type="evidence" value="ECO:0007669"/>
    <property type="project" value="TreeGrafter"/>
</dbReference>
<dbReference type="GO" id="GO:0007218">
    <property type="term" value="P:neuropeptide signaling pathway"/>
    <property type="evidence" value="ECO:0007669"/>
    <property type="project" value="TreeGrafter"/>
</dbReference>
<reference evidence="9" key="3">
    <citation type="submission" date="2025-09" db="UniProtKB">
        <authorList>
            <consortium name="Ensembl"/>
        </authorList>
    </citation>
    <scope>IDENTIFICATION</scope>
</reference>
<dbReference type="GO" id="GO:0005615">
    <property type="term" value="C:extracellular space"/>
    <property type="evidence" value="ECO:0007669"/>
    <property type="project" value="TreeGrafter"/>
</dbReference>
<evidence type="ECO:0000256" key="8">
    <source>
        <dbReference type="SAM" id="SignalP"/>
    </source>
</evidence>
<dbReference type="SMART" id="SM00183">
    <property type="entry name" value="NAT_PEP"/>
    <property type="match status" value="1"/>
</dbReference>
<dbReference type="OrthoDB" id="9892281at2759"/>
<dbReference type="GeneID" id="114656742"/>
<dbReference type="AlphaFoldDB" id="A0A8C4RZM2"/>
<organism evidence="9 10">
    <name type="scientific">Erpetoichthys calabaricus</name>
    <name type="common">Rope fish</name>
    <name type="synonym">Calamoichthys calabaricus</name>
    <dbReference type="NCBI Taxonomy" id="27687"/>
    <lineage>
        <taxon>Eukaryota</taxon>
        <taxon>Metazoa</taxon>
        <taxon>Chordata</taxon>
        <taxon>Craniata</taxon>
        <taxon>Vertebrata</taxon>
        <taxon>Euteleostomi</taxon>
        <taxon>Actinopterygii</taxon>
        <taxon>Polypteriformes</taxon>
        <taxon>Polypteridae</taxon>
        <taxon>Erpetoichthys</taxon>
    </lineage>
</organism>
<feature type="chain" id="PRO_5033991431" evidence="8">
    <location>
        <begin position="23"/>
        <end position="149"/>
    </location>
</feature>
<dbReference type="GO" id="GO:0005179">
    <property type="term" value="F:hormone activity"/>
    <property type="evidence" value="ECO:0007669"/>
    <property type="project" value="InterPro"/>
</dbReference>
<dbReference type="Ensembl" id="ENSECRT00000009387.1">
    <property type="protein sequence ID" value="ENSECRP00000009236.1"/>
    <property type="gene ID" value="ENSECRG00000006196.1"/>
</dbReference>
<dbReference type="GO" id="GO:0005737">
    <property type="term" value="C:cytoplasm"/>
    <property type="evidence" value="ECO:0007669"/>
    <property type="project" value="TreeGrafter"/>
</dbReference>
<dbReference type="Proteomes" id="UP000694620">
    <property type="component" value="Chromosome 8"/>
</dbReference>
<keyword evidence="3 8" id="KW-0732">Signal</keyword>
<keyword evidence="5" id="KW-1015">Disulfide bond</keyword>
<dbReference type="GO" id="GO:0019934">
    <property type="term" value="P:cGMP-mediated signaling"/>
    <property type="evidence" value="ECO:0007669"/>
    <property type="project" value="TreeGrafter"/>
</dbReference>
<evidence type="ECO:0000256" key="3">
    <source>
        <dbReference type="ARBA" id="ARBA00022729"/>
    </source>
</evidence>
<evidence type="ECO:0000256" key="7">
    <source>
        <dbReference type="SAM" id="MobiDB-lite"/>
    </source>
</evidence>
<dbReference type="GO" id="GO:0097746">
    <property type="term" value="P:blood vessel diameter maintenance"/>
    <property type="evidence" value="ECO:0007669"/>
    <property type="project" value="UniProtKB-KW"/>
</dbReference>
<evidence type="ECO:0000256" key="6">
    <source>
        <dbReference type="RuleBase" id="RU003686"/>
    </source>
</evidence>
<feature type="compositionally biased region" description="Basic and acidic residues" evidence="7">
    <location>
        <begin position="84"/>
        <end position="95"/>
    </location>
</feature>
<evidence type="ECO:0000256" key="4">
    <source>
        <dbReference type="ARBA" id="ARBA00022858"/>
    </source>
</evidence>
<keyword evidence="10" id="KW-1185">Reference proteome</keyword>
<reference evidence="9" key="1">
    <citation type="submission" date="2021-06" db="EMBL/GenBank/DDBJ databases">
        <authorList>
            <consortium name="Wellcome Sanger Institute Data Sharing"/>
        </authorList>
    </citation>
    <scope>NUCLEOTIDE SEQUENCE [LARGE SCALE GENOMIC DNA]</scope>
</reference>
<dbReference type="InterPro" id="IPR050787">
    <property type="entry name" value="Natriuretic_peptide"/>
</dbReference>
<evidence type="ECO:0000256" key="5">
    <source>
        <dbReference type="ARBA" id="ARBA00023157"/>
    </source>
</evidence>
<sequence>MLLSSITTRSGLLLLLLESVRIGCLPLTGESLVVKPDDLKDLLMRLESALSHNNVENSEEIAENREFSEPPMELNLEGDQDSTEEPRAFGHPTDEGLARHFSLRNINSFRIVPKNTKRYSGCFGMKIERIGSLSNLGCNSGSRFGLKRS</sequence>
<dbReference type="PRINTS" id="PR00712">
    <property type="entry name" value="BNATPEPTIDE"/>
</dbReference>
<dbReference type="PANTHER" id="PTHR14066:SF10">
    <property type="entry name" value="NATRIURETIC PEPTIDES B"/>
    <property type="match status" value="1"/>
</dbReference>
<proteinExistence type="inferred from homology"/>
<dbReference type="Pfam" id="PF00212">
    <property type="entry name" value="ANP"/>
    <property type="match status" value="1"/>
</dbReference>
<gene>
    <name evidence="9" type="primary">nppb</name>
</gene>
<evidence type="ECO:0000256" key="2">
    <source>
        <dbReference type="ARBA" id="ARBA00022525"/>
    </source>
</evidence>
<evidence type="ECO:0000256" key="1">
    <source>
        <dbReference type="ARBA" id="ARBA00004613"/>
    </source>
</evidence>
<protein>
    <submittedName>
        <fullName evidence="9">Brain natriuretic peptide-like</fullName>
    </submittedName>
</protein>
<dbReference type="InterPro" id="IPR002408">
    <property type="entry name" value="Natriuretic_peptide_brain"/>
</dbReference>
<dbReference type="GO" id="GO:0051427">
    <property type="term" value="F:hormone receptor binding"/>
    <property type="evidence" value="ECO:0007669"/>
    <property type="project" value="TreeGrafter"/>
</dbReference>
<feature type="signal peptide" evidence="8">
    <location>
        <begin position="1"/>
        <end position="22"/>
    </location>
</feature>
<dbReference type="InterPro" id="IPR000663">
    <property type="entry name" value="Natr_peptide"/>
</dbReference>
<feature type="region of interest" description="Disordered" evidence="7">
    <location>
        <begin position="54"/>
        <end position="95"/>
    </location>
</feature>
<evidence type="ECO:0000313" key="9">
    <source>
        <dbReference type="Ensembl" id="ENSECRP00000009236.1"/>
    </source>
</evidence>
<dbReference type="GO" id="GO:0006182">
    <property type="term" value="P:cGMP biosynthetic process"/>
    <property type="evidence" value="ECO:0007669"/>
    <property type="project" value="TreeGrafter"/>
</dbReference>
<dbReference type="PANTHER" id="PTHR14066">
    <property type="entry name" value="ATRIAL NATRIURETIC FACTOR PRECURSOR"/>
    <property type="match status" value="1"/>
</dbReference>
<evidence type="ECO:0000313" key="10">
    <source>
        <dbReference type="Proteomes" id="UP000694620"/>
    </source>
</evidence>
<keyword evidence="2" id="KW-0964">Secreted</keyword>